<dbReference type="AlphaFoldDB" id="X1EUX5"/>
<protein>
    <recommendedName>
        <fullName evidence="1">Lhr-like DEAD/H associated domain-containing protein</fullName>
    </recommendedName>
</protein>
<comment type="caution">
    <text evidence="2">The sequence shown here is derived from an EMBL/GenBank/DDBJ whole genome shotgun (WGS) entry which is preliminary data.</text>
</comment>
<name>X1EUX5_9ZZZZ</name>
<proteinExistence type="predicted"/>
<dbReference type="InterPro" id="IPR052511">
    <property type="entry name" value="ATP-dep_Helicase"/>
</dbReference>
<dbReference type="PANTHER" id="PTHR47962">
    <property type="entry name" value="ATP-DEPENDENT HELICASE LHR-RELATED-RELATED"/>
    <property type="match status" value="1"/>
</dbReference>
<dbReference type="PANTHER" id="PTHR47962:SF5">
    <property type="entry name" value="ATP-DEPENDENT HELICASE LHR-RELATED"/>
    <property type="match status" value="1"/>
</dbReference>
<dbReference type="GO" id="GO:0005524">
    <property type="term" value="F:ATP binding"/>
    <property type="evidence" value="ECO:0007669"/>
    <property type="project" value="InterPro"/>
</dbReference>
<organism evidence="2">
    <name type="scientific">marine sediment metagenome</name>
    <dbReference type="NCBI Taxonomy" id="412755"/>
    <lineage>
        <taxon>unclassified sequences</taxon>
        <taxon>metagenomes</taxon>
        <taxon>ecological metagenomes</taxon>
    </lineage>
</organism>
<feature type="domain" description="Lhr-like DEAD/H associated" evidence="1">
    <location>
        <begin position="71"/>
        <end position="241"/>
    </location>
</feature>
<dbReference type="InterPro" id="IPR013701">
    <property type="entry name" value="Lhr-like_DEAD/DEAH_assoc"/>
</dbReference>
<feature type="non-terminal residue" evidence="2">
    <location>
        <position position="1"/>
    </location>
</feature>
<dbReference type="GO" id="GO:0003677">
    <property type="term" value="F:DNA binding"/>
    <property type="evidence" value="ECO:0007669"/>
    <property type="project" value="TreeGrafter"/>
</dbReference>
<accession>X1EUX5</accession>
<dbReference type="GO" id="GO:0016887">
    <property type="term" value="F:ATP hydrolysis activity"/>
    <property type="evidence" value="ECO:0007669"/>
    <property type="project" value="TreeGrafter"/>
</dbReference>
<dbReference type="Pfam" id="PF08494">
    <property type="entry name" value="DEAD_assoc"/>
    <property type="match status" value="1"/>
</dbReference>
<dbReference type="EMBL" id="BARU01005496">
    <property type="protein sequence ID" value="GAH37191.1"/>
    <property type="molecule type" value="Genomic_DNA"/>
</dbReference>
<reference evidence="2" key="1">
    <citation type="journal article" date="2014" name="Front. Microbiol.">
        <title>High frequency of phylogenetically diverse reductive dehalogenase-homologous genes in deep subseafloor sedimentary metagenomes.</title>
        <authorList>
            <person name="Kawai M."/>
            <person name="Futagami T."/>
            <person name="Toyoda A."/>
            <person name="Takaki Y."/>
            <person name="Nishi S."/>
            <person name="Hori S."/>
            <person name="Arai W."/>
            <person name="Tsubouchi T."/>
            <person name="Morono Y."/>
            <person name="Uchiyama I."/>
            <person name="Ito T."/>
            <person name="Fujiyama A."/>
            <person name="Inagaki F."/>
            <person name="Takami H."/>
        </authorList>
    </citation>
    <scope>NUCLEOTIDE SEQUENCE</scope>
    <source>
        <strain evidence="2">Expedition CK06-06</strain>
    </source>
</reference>
<sequence length="403" mass="44730">DVEEESIVVERSSELGAIPSWVGEDLPVPFEVAQEVGRMRGGVDLVPYSADEATKKEFRDYISKQLKSFPVPSDRLITVESEDSTVIINACFGSRVNETIGRALASLASARFGASVGIRTDAYRIFLEMPRRVGPQAVVEMILALDPASLPEFMRLVLRRSPILRWQLFHVARKFGIIERGADHRHVGLGRLLNTFEGTVLMREVVNKVLFEKMDVDRTQWILDGIKDGTIDVVTSGLSPIGLLGQQTIRELVAPDRASEAILVAMGQRIADEKVVLACTSCGAHKKKRVGDVTDEELPCEHCGSVLVAVLHPKSAEEDLKVLSKRKQESLSKQDRDRLKRLLTNANLVWGHGRRAVIALSARGVGPAKASKILAMRYPTDEAFLRALLAEEVLYARTKRFWD</sequence>
<evidence type="ECO:0000313" key="2">
    <source>
        <dbReference type="EMBL" id="GAH37191.1"/>
    </source>
</evidence>
<evidence type="ECO:0000259" key="1">
    <source>
        <dbReference type="Pfam" id="PF08494"/>
    </source>
</evidence>
<gene>
    <name evidence="2" type="ORF">S03H2_10708</name>
</gene>